<evidence type="ECO:0000256" key="1">
    <source>
        <dbReference type="SAM" id="MobiDB-lite"/>
    </source>
</evidence>
<evidence type="ECO:0000313" key="3">
    <source>
        <dbReference type="Proteomes" id="UP000237441"/>
    </source>
</evidence>
<feature type="compositionally biased region" description="Polar residues" evidence="1">
    <location>
        <begin position="151"/>
        <end position="178"/>
    </location>
</feature>
<dbReference type="AlphaFoldDB" id="A0A2S7YMV5"/>
<proteinExistence type="predicted"/>
<feature type="region of interest" description="Disordered" evidence="1">
    <location>
        <begin position="342"/>
        <end position="361"/>
    </location>
</feature>
<evidence type="ECO:0000313" key="2">
    <source>
        <dbReference type="EMBL" id="PQK17521.1"/>
    </source>
</evidence>
<feature type="region of interest" description="Disordered" evidence="1">
    <location>
        <begin position="191"/>
        <end position="303"/>
    </location>
</feature>
<feature type="compositionally biased region" description="Basic and acidic residues" evidence="1">
    <location>
        <begin position="246"/>
        <end position="272"/>
    </location>
</feature>
<organism evidence="2 3">
    <name type="scientific">Beauveria bassiana</name>
    <name type="common">White muscardine disease fungus</name>
    <name type="synonym">Tritirachium shiotae</name>
    <dbReference type="NCBI Taxonomy" id="176275"/>
    <lineage>
        <taxon>Eukaryota</taxon>
        <taxon>Fungi</taxon>
        <taxon>Dikarya</taxon>
        <taxon>Ascomycota</taxon>
        <taxon>Pezizomycotina</taxon>
        <taxon>Sordariomycetes</taxon>
        <taxon>Hypocreomycetidae</taxon>
        <taxon>Hypocreales</taxon>
        <taxon>Cordycipitaceae</taxon>
        <taxon>Beauveria</taxon>
    </lineage>
</organism>
<accession>A0A2S7YMV5</accession>
<reference evidence="2 3" key="1">
    <citation type="submission" date="2016-07" db="EMBL/GenBank/DDBJ databases">
        <title>Comparative genomics of the entomopathogenic fungus Beauveria bassiana.</title>
        <authorList>
            <person name="Valero Jimenez C.A."/>
            <person name="Zwaan B.J."/>
            <person name="Van Kan J.A."/>
            <person name="Takken W."/>
            <person name="Debets A.J."/>
            <person name="Schoustra S.E."/>
            <person name="Koenraadt C.J."/>
        </authorList>
    </citation>
    <scope>NUCLEOTIDE SEQUENCE [LARGE SCALE GENOMIC DNA]</scope>
    <source>
        <strain evidence="2 3">ARSEF 8028</strain>
    </source>
</reference>
<feature type="compositionally biased region" description="Low complexity" evidence="1">
    <location>
        <begin position="203"/>
        <end position="235"/>
    </location>
</feature>
<feature type="region of interest" description="Disordered" evidence="1">
    <location>
        <begin position="33"/>
        <end position="178"/>
    </location>
</feature>
<comment type="caution">
    <text evidence="2">The sequence shown here is derived from an EMBL/GenBank/DDBJ whole genome shotgun (WGS) entry which is preliminary data.</text>
</comment>
<feature type="compositionally biased region" description="Basic residues" evidence="1">
    <location>
        <begin position="191"/>
        <end position="202"/>
    </location>
</feature>
<dbReference type="OrthoDB" id="3439480at2759"/>
<dbReference type="EMBL" id="JRHA01000008">
    <property type="protein sequence ID" value="PQK17521.1"/>
    <property type="molecule type" value="Genomic_DNA"/>
</dbReference>
<dbReference type="Proteomes" id="UP000237441">
    <property type="component" value="Unassembled WGS sequence"/>
</dbReference>
<sequence>MCTTKVFVTVHQDGHRSTTSQVLLCPASRRNRPCADHTVVQQPASRDQLPHAPAAPAISFPPTPEYSPRPSSNYSPHPSNYSPRPSSRGSADPHSSRHSSRHSSTSSSQRREPGIYVNGQRMVNVYSSSSSSRPERVMLVPHPPTPRTPPQSNSMPRTAPSSPSANLAIPYSSSPRQHYNQPYLVDERQRGLHHHHHHHHHVAVQPASPASSSSSRHSRQTSASSQGSRRSFSSAADDEERRRRRDERGERRSSRKTDELRDRIKHANDEIANRPAVRTVGEQQPQPQPQPQPVTERRSRRDGHEELVGVMSRLNVEDKNWRQRRAYEKAAMLEQEEIEAQNQRMRERAVPQRRATVGPGSRRHRIAYDDGLYRWE</sequence>
<feature type="compositionally biased region" description="Low complexity" evidence="1">
    <location>
        <begin position="68"/>
        <end position="88"/>
    </location>
</feature>
<protein>
    <submittedName>
        <fullName evidence="2">Uncharacterized protein</fullName>
    </submittedName>
</protein>
<gene>
    <name evidence="2" type="ORF">BB8028_0008g00310</name>
</gene>
<name>A0A2S7YMV5_BEABA</name>